<feature type="transmembrane region" description="Helical" evidence="10">
    <location>
        <begin position="144"/>
        <end position="165"/>
    </location>
</feature>
<name>A0A371PBJ1_9ACTN</name>
<dbReference type="GO" id="GO:0005886">
    <property type="term" value="C:plasma membrane"/>
    <property type="evidence" value="ECO:0007669"/>
    <property type="project" value="UniProtKB-SubCell"/>
</dbReference>
<organism evidence="11 12">
    <name type="scientific">Aeromicrobium endophyticum</name>
    <dbReference type="NCBI Taxonomy" id="2292704"/>
    <lineage>
        <taxon>Bacteria</taxon>
        <taxon>Bacillati</taxon>
        <taxon>Actinomycetota</taxon>
        <taxon>Actinomycetes</taxon>
        <taxon>Propionibacteriales</taxon>
        <taxon>Nocardioidaceae</taxon>
        <taxon>Aeromicrobium</taxon>
    </lineage>
</organism>
<comment type="catalytic activity">
    <reaction evidence="8">
        <text>fluoride(in) = fluoride(out)</text>
        <dbReference type="Rhea" id="RHEA:76159"/>
        <dbReference type="ChEBI" id="CHEBI:17051"/>
    </reaction>
    <physiologicalReaction direction="left-to-right" evidence="8">
        <dbReference type="Rhea" id="RHEA:76160"/>
    </physiologicalReaction>
</comment>
<feature type="binding site" evidence="10">
    <location>
        <position position="122"/>
    </location>
    <ligand>
        <name>Na(+)</name>
        <dbReference type="ChEBI" id="CHEBI:29101"/>
        <note>structural</note>
    </ligand>
</feature>
<evidence type="ECO:0000256" key="2">
    <source>
        <dbReference type="ARBA" id="ARBA00022475"/>
    </source>
</evidence>
<feature type="transmembrane region" description="Helical" evidence="10">
    <location>
        <begin position="115"/>
        <end position="132"/>
    </location>
</feature>
<evidence type="ECO:0000256" key="5">
    <source>
        <dbReference type="ARBA" id="ARBA00023136"/>
    </source>
</evidence>
<dbReference type="HAMAP" id="MF_00454">
    <property type="entry name" value="FluC"/>
    <property type="match status" value="1"/>
</dbReference>
<dbReference type="PANTHER" id="PTHR28259:SF1">
    <property type="entry name" value="FLUORIDE EXPORT PROTEIN 1-RELATED"/>
    <property type="match status" value="1"/>
</dbReference>
<protein>
    <recommendedName>
        <fullName evidence="10">Fluoride-specific ion channel FluC</fullName>
    </recommendedName>
</protein>
<evidence type="ECO:0000256" key="3">
    <source>
        <dbReference type="ARBA" id="ARBA00022692"/>
    </source>
</evidence>
<keyword evidence="12" id="KW-1185">Reference proteome</keyword>
<reference evidence="11 12" key="1">
    <citation type="submission" date="2018-08" db="EMBL/GenBank/DDBJ databases">
        <title>Aeromicrobium sp. M2KJ-4, whole genome shotgun sequence.</title>
        <authorList>
            <person name="Tuo L."/>
        </authorList>
    </citation>
    <scope>NUCLEOTIDE SEQUENCE [LARGE SCALE GENOMIC DNA]</scope>
    <source>
        <strain evidence="11 12">M2KJ-4</strain>
    </source>
</reference>
<comment type="similarity">
    <text evidence="7 10">Belongs to the fluoride channel Fluc/FEX (TC 1.A.43) family.</text>
</comment>
<dbReference type="GO" id="GO:0062054">
    <property type="term" value="F:fluoride channel activity"/>
    <property type="evidence" value="ECO:0007669"/>
    <property type="project" value="UniProtKB-UniRule"/>
</dbReference>
<dbReference type="EMBL" id="QUBR01000001">
    <property type="protein sequence ID" value="REK72830.1"/>
    <property type="molecule type" value="Genomic_DNA"/>
</dbReference>
<feature type="transmembrane region" description="Helical" evidence="10">
    <location>
        <begin position="82"/>
        <end position="103"/>
    </location>
</feature>
<dbReference type="AlphaFoldDB" id="A0A371PBJ1"/>
<evidence type="ECO:0000256" key="10">
    <source>
        <dbReference type="HAMAP-Rule" id="MF_00454"/>
    </source>
</evidence>
<gene>
    <name evidence="10" type="primary">fluC</name>
    <name evidence="10" type="synonym">crcB</name>
    <name evidence="11" type="ORF">DX116_04315</name>
</gene>
<keyword evidence="4 10" id="KW-1133">Transmembrane helix</keyword>
<evidence type="ECO:0000256" key="6">
    <source>
        <dbReference type="ARBA" id="ARBA00023303"/>
    </source>
</evidence>
<dbReference type="GO" id="GO:0140114">
    <property type="term" value="P:cellular detoxification of fluoride"/>
    <property type="evidence" value="ECO:0007669"/>
    <property type="project" value="UniProtKB-UniRule"/>
</dbReference>
<dbReference type="GO" id="GO:0046872">
    <property type="term" value="F:metal ion binding"/>
    <property type="evidence" value="ECO:0007669"/>
    <property type="project" value="UniProtKB-KW"/>
</dbReference>
<keyword evidence="3 10" id="KW-0812">Transmembrane</keyword>
<evidence type="ECO:0000256" key="1">
    <source>
        <dbReference type="ARBA" id="ARBA00004651"/>
    </source>
</evidence>
<keyword evidence="10" id="KW-0915">Sodium</keyword>
<dbReference type="PANTHER" id="PTHR28259">
    <property type="entry name" value="FLUORIDE EXPORT PROTEIN 1-RELATED"/>
    <property type="match status" value="1"/>
</dbReference>
<comment type="caution">
    <text evidence="11">The sequence shown here is derived from an EMBL/GenBank/DDBJ whole genome shotgun (WGS) entry which is preliminary data.</text>
</comment>
<keyword evidence="10" id="KW-0479">Metal-binding</keyword>
<evidence type="ECO:0000256" key="4">
    <source>
        <dbReference type="ARBA" id="ARBA00022989"/>
    </source>
</evidence>
<evidence type="ECO:0000256" key="7">
    <source>
        <dbReference type="ARBA" id="ARBA00035120"/>
    </source>
</evidence>
<accession>A0A371PBJ1</accession>
<proteinExistence type="inferred from homology"/>
<feature type="binding site" evidence="10">
    <location>
        <position position="125"/>
    </location>
    <ligand>
        <name>Na(+)</name>
        <dbReference type="ChEBI" id="CHEBI:29101"/>
        <note>structural</note>
    </ligand>
</feature>
<dbReference type="Proteomes" id="UP000265581">
    <property type="component" value="Unassembled WGS sequence"/>
</dbReference>
<keyword evidence="5 10" id="KW-0472">Membrane</keyword>
<keyword evidence="10" id="KW-0813">Transport</keyword>
<sequence>MAPAIRRRSVSIFDDQPIDPDVEPSGRLVGSIGTVHHVRLVAQVLRERWDILSVIAAGGAAGAAGRWSLLDLFPHRLGELPWTTVAINASGSLLLGVLMVVVVDVLPDQRLLRPFLGVGVLGGYTTFSTAALDVHELLRTGHVAAAATYLALSVSLSLLAVWVSLVSTRSLVRRMDRVVSR</sequence>
<comment type="function">
    <text evidence="9 10">Fluoride-specific ion channel. Important for reducing fluoride concentration in the cell, thus reducing its toxicity.</text>
</comment>
<comment type="activity regulation">
    <text evidence="10">Na(+) is not transported, but it plays an essential structural role and its presence is essential for fluoride channel function.</text>
</comment>
<keyword evidence="10" id="KW-0406">Ion transport</keyword>
<evidence type="ECO:0000256" key="8">
    <source>
        <dbReference type="ARBA" id="ARBA00035585"/>
    </source>
</evidence>
<dbReference type="Pfam" id="PF02537">
    <property type="entry name" value="CRCB"/>
    <property type="match status" value="1"/>
</dbReference>
<evidence type="ECO:0000256" key="9">
    <source>
        <dbReference type="ARBA" id="ARBA00049940"/>
    </source>
</evidence>
<comment type="subcellular location">
    <subcellularLocation>
        <location evidence="1 10">Cell membrane</location>
        <topology evidence="1 10">Multi-pass membrane protein</topology>
    </subcellularLocation>
</comment>
<dbReference type="InterPro" id="IPR003691">
    <property type="entry name" value="FluC"/>
</dbReference>
<evidence type="ECO:0000313" key="12">
    <source>
        <dbReference type="Proteomes" id="UP000265581"/>
    </source>
</evidence>
<feature type="transmembrane region" description="Helical" evidence="10">
    <location>
        <begin position="49"/>
        <end position="70"/>
    </location>
</feature>
<keyword evidence="2 10" id="KW-1003">Cell membrane</keyword>
<keyword evidence="6 10" id="KW-0407">Ion channel</keyword>
<dbReference type="OrthoDB" id="4408652at2"/>
<evidence type="ECO:0000313" key="11">
    <source>
        <dbReference type="EMBL" id="REK72830.1"/>
    </source>
</evidence>